<dbReference type="PROSITE" id="PS00216">
    <property type="entry name" value="SUGAR_TRANSPORT_1"/>
    <property type="match status" value="1"/>
</dbReference>
<keyword evidence="4 5" id="KW-0472">Membrane</keyword>
<feature type="transmembrane region" description="Helical" evidence="5">
    <location>
        <begin position="24"/>
        <end position="46"/>
    </location>
</feature>
<evidence type="ECO:0000256" key="5">
    <source>
        <dbReference type="SAM" id="Phobius"/>
    </source>
</evidence>
<dbReference type="InterPro" id="IPR005829">
    <property type="entry name" value="Sugar_transporter_CS"/>
</dbReference>
<evidence type="ECO:0000313" key="7">
    <source>
        <dbReference type="EMBL" id="ACO77635.1"/>
    </source>
</evidence>
<dbReference type="GO" id="GO:0046943">
    <property type="term" value="F:carboxylic acid transmembrane transporter activity"/>
    <property type="evidence" value="ECO:0007669"/>
    <property type="project" value="TreeGrafter"/>
</dbReference>
<accession>C1DQW2</accession>
<keyword evidence="3 5" id="KW-1133">Transmembrane helix</keyword>
<dbReference type="EMBL" id="CP001157">
    <property type="protein sequence ID" value="ACO77635.1"/>
    <property type="molecule type" value="Genomic_DNA"/>
</dbReference>
<protein>
    <submittedName>
        <fullName evidence="7">General substrate transporter</fullName>
    </submittedName>
</protein>
<dbReference type="PANTHER" id="PTHR23508">
    <property type="entry name" value="CARBOXYLIC ACID TRANSPORTER PROTEIN HOMOLOG"/>
    <property type="match status" value="1"/>
</dbReference>
<feature type="transmembrane region" description="Helical" evidence="5">
    <location>
        <begin position="349"/>
        <end position="369"/>
    </location>
</feature>
<evidence type="ECO:0000313" key="8">
    <source>
        <dbReference type="Proteomes" id="UP000002424"/>
    </source>
</evidence>
<dbReference type="GO" id="GO:0005886">
    <property type="term" value="C:plasma membrane"/>
    <property type="evidence" value="ECO:0007669"/>
    <property type="project" value="TreeGrafter"/>
</dbReference>
<feature type="transmembrane region" description="Helical" evidence="5">
    <location>
        <begin position="111"/>
        <end position="135"/>
    </location>
</feature>
<comment type="subcellular location">
    <subcellularLocation>
        <location evidence="1">Membrane</location>
        <topology evidence="1">Multi-pass membrane protein</topology>
    </subcellularLocation>
</comment>
<dbReference type="Pfam" id="PF07690">
    <property type="entry name" value="MFS_1"/>
    <property type="match status" value="1"/>
</dbReference>
<feature type="transmembrane region" description="Helical" evidence="5">
    <location>
        <begin position="141"/>
        <end position="161"/>
    </location>
</feature>
<feature type="transmembrane region" description="Helical" evidence="5">
    <location>
        <begin position="258"/>
        <end position="278"/>
    </location>
</feature>
<feature type="transmembrane region" description="Helical" evidence="5">
    <location>
        <begin position="233"/>
        <end position="251"/>
    </location>
</feature>
<dbReference type="PROSITE" id="PS50850">
    <property type="entry name" value="MFS"/>
    <property type="match status" value="1"/>
</dbReference>
<evidence type="ECO:0000256" key="3">
    <source>
        <dbReference type="ARBA" id="ARBA00022989"/>
    </source>
</evidence>
<sequence length="379" mass="38527">MDLQSAGIAAPGMAAQFGLTSTMMGAVFSASILGLLPGALGGGWLADRIGRKGVLIGAVALFGLFSIATALVWDFYSLLAARFLTGVGLGAALPNLIALSSEAADARSRGTAVSLMYCGVPLGGALAALVGMAGLASGWKAVFYVGGVAPLLVAPLLVLCLPESAAFHEQRSVRSAAPRVSLRQGLFQEGAAVPTLLLWISYFFTLMVVYMLLNWLPSLLVGQGFSRSQAGTVQILFNIGGATGSLLFGLLLDRWRPLALVALTYTGILAALAGLSLSTSFASMLLASFSAGFFSIGGQLVLYALAPLFYPTAMRATGVGAAVAVGRLGSMSGPLVAGQMLAMGTGATGLLLASAPGVVVAAAAVFYLLGQRRAEGLTI</sequence>
<dbReference type="Proteomes" id="UP000002424">
    <property type="component" value="Chromosome"/>
</dbReference>
<dbReference type="eggNOG" id="COG2814">
    <property type="taxonomic scope" value="Bacteria"/>
</dbReference>
<dbReference type="PROSITE" id="PS00217">
    <property type="entry name" value="SUGAR_TRANSPORT_2"/>
    <property type="match status" value="1"/>
</dbReference>
<organism evidence="7 8">
    <name type="scientific">Azotobacter vinelandii (strain DJ / ATCC BAA-1303)</name>
    <dbReference type="NCBI Taxonomy" id="322710"/>
    <lineage>
        <taxon>Bacteria</taxon>
        <taxon>Pseudomonadati</taxon>
        <taxon>Pseudomonadota</taxon>
        <taxon>Gammaproteobacteria</taxon>
        <taxon>Pseudomonadales</taxon>
        <taxon>Pseudomonadaceae</taxon>
        <taxon>Azotobacter</taxon>
    </lineage>
</organism>
<evidence type="ECO:0000259" key="6">
    <source>
        <dbReference type="PROSITE" id="PS50850"/>
    </source>
</evidence>
<dbReference type="STRING" id="322710.Avin_14190"/>
<feature type="transmembrane region" description="Helical" evidence="5">
    <location>
        <begin position="284"/>
        <end position="306"/>
    </location>
</feature>
<dbReference type="InterPro" id="IPR020846">
    <property type="entry name" value="MFS_dom"/>
</dbReference>
<name>C1DQW2_AZOVD</name>
<feature type="transmembrane region" description="Helical" evidence="5">
    <location>
        <begin position="79"/>
        <end position="99"/>
    </location>
</feature>
<feature type="transmembrane region" description="Helical" evidence="5">
    <location>
        <begin position="318"/>
        <end position="337"/>
    </location>
</feature>
<dbReference type="HOGENOM" id="CLU_001265_46_4_6"/>
<keyword evidence="8" id="KW-1185">Reference proteome</keyword>
<feature type="transmembrane region" description="Helical" evidence="5">
    <location>
        <begin position="191"/>
        <end position="213"/>
    </location>
</feature>
<dbReference type="AlphaFoldDB" id="C1DQW2"/>
<dbReference type="InterPro" id="IPR011701">
    <property type="entry name" value="MFS"/>
</dbReference>
<evidence type="ECO:0000256" key="4">
    <source>
        <dbReference type="ARBA" id="ARBA00023136"/>
    </source>
</evidence>
<dbReference type="EnsemblBacteria" id="ACO77635">
    <property type="protein sequence ID" value="ACO77635"/>
    <property type="gene ID" value="Avin_14190"/>
</dbReference>
<reference evidence="7 8" key="1">
    <citation type="journal article" date="2009" name="J. Bacteriol.">
        <title>Genome sequence of Azotobacter vinelandii, an obligate aerobe specialized to support diverse anaerobic metabolic processes.</title>
        <authorList>
            <person name="Setubal J.C."/>
            <person name="dos Santos P."/>
            <person name="Goldman B.S."/>
            <person name="Ertesvag H."/>
            <person name="Espin G."/>
            <person name="Rubio L.M."/>
            <person name="Valla S."/>
            <person name="Almeida N.F."/>
            <person name="Balasubramanian D."/>
            <person name="Cromes L."/>
            <person name="Curatti L."/>
            <person name="Du Z."/>
            <person name="Godsy E."/>
            <person name="Goodner B."/>
            <person name="Hellner-Burris K."/>
            <person name="Hernandez J.A."/>
            <person name="Houmiel K."/>
            <person name="Imperial J."/>
            <person name="Kennedy C."/>
            <person name="Larson T.J."/>
            <person name="Latreille P."/>
            <person name="Ligon L.S."/>
            <person name="Lu J."/>
            <person name="Maerk M."/>
            <person name="Miller N.M."/>
            <person name="Norton S."/>
            <person name="O'Carroll I.P."/>
            <person name="Paulsen I."/>
            <person name="Raulfs E.C."/>
            <person name="Roemer R."/>
            <person name="Rosser J."/>
            <person name="Segura D."/>
            <person name="Slater S."/>
            <person name="Stricklin S.L."/>
            <person name="Studholme D.J."/>
            <person name="Sun J."/>
            <person name="Viana C.J."/>
            <person name="Wallin E."/>
            <person name="Wang B."/>
            <person name="Wheeler C."/>
            <person name="Zhu H."/>
            <person name="Dean D.R."/>
            <person name="Dixon R."/>
            <person name="Wood D."/>
        </authorList>
    </citation>
    <scope>NUCLEOTIDE SEQUENCE [LARGE SCALE GENOMIC DNA]</scope>
    <source>
        <strain evidence="8">DJ / ATCC BAA-1303</strain>
    </source>
</reference>
<proteinExistence type="predicted"/>
<feature type="domain" description="Major facilitator superfamily (MFS) profile" evidence="6">
    <location>
        <begin position="1"/>
        <end position="373"/>
    </location>
</feature>
<dbReference type="PANTHER" id="PTHR23508:SF10">
    <property type="entry name" value="CARBOXYLIC ACID TRANSPORTER PROTEIN HOMOLOG"/>
    <property type="match status" value="1"/>
</dbReference>
<dbReference type="NCBIfam" id="NF008586">
    <property type="entry name" value="PRK11551.1"/>
    <property type="match status" value="1"/>
</dbReference>
<dbReference type="SUPFAM" id="SSF103473">
    <property type="entry name" value="MFS general substrate transporter"/>
    <property type="match status" value="1"/>
</dbReference>
<dbReference type="InterPro" id="IPR036259">
    <property type="entry name" value="MFS_trans_sf"/>
</dbReference>
<keyword evidence="2 5" id="KW-0812">Transmembrane</keyword>
<feature type="transmembrane region" description="Helical" evidence="5">
    <location>
        <begin position="53"/>
        <end position="73"/>
    </location>
</feature>
<gene>
    <name evidence="7" type="ordered locus">Avin_14190</name>
</gene>
<dbReference type="KEGG" id="avn:Avin_14190"/>
<evidence type="ECO:0000256" key="2">
    <source>
        <dbReference type="ARBA" id="ARBA00022692"/>
    </source>
</evidence>
<dbReference type="Gene3D" id="1.20.1250.20">
    <property type="entry name" value="MFS general substrate transporter like domains"/>
    <property type="match status" value="2"/>
</dbReference>
<evidence type="ECO:0000256" key="1">
    <source>
        <dbReference type="ARBA" id="ARBA00004141"/>
    </source>
</evidence>